<protein>
    <submittedName>
        <fullName evidence="2">Uncharacterized protein</fullName>
    </submittedName>
</protein>
<evidence type="ECO:0000313" key="2">
    <source>
        <dbReference type="WBParaSite" id="jg11746"/>
    </source>
</evidence>
<evidence type="ECO:0000313" key="1">
    <source>
        <dbReference type="Proteomes" id="UP000887574"/>
    </source>
</evidence>
<organism evidence="1 2">
    <name type="scientific">Ditylenchus dipsaci</name>
    <dbReference type="NCBI Taxonomy" id="166011"/>
    <lineage>
        <taxon>Eukaryota</taxon>
        <taxon>Metazoa</taxon>
        <taxon>Ecdysozoa</taxon>
        <taxon>Nematoda</taxon>
        <taxon>Chromadorea</taxon>
        <taxon>Rhabditida</taxon>
        <taxon>Tylenchina</taxon>
        <taxon>Tylenchomorpha</taxon>
        <taxon>Sphaerularioidea</taxon>
        <taxon>Anguinidae</taxon>
        <taxon>Anguininae</taxon>
        <taxon>Ditylenchus</taxon>
    </lineage>
</organism>
<dbReference type="AlphaFoldDB" id="A0A915CRL9"/>
<proteinExistence type="predicted"/>
<accession>A0A915CRL9</accession>
<dbReference type="Proteomes" id="UP000887574">
    <property type="component" value="Unplaced"/>
</dbReference>
<dbReference type="WBParaSite" id="jg11746">
    <property type="protein sequence ID" value="jg11746"/>
    <property type="gene ID" value="jg11746"/>
</dbReference>
<name>A0A915CRL9_9BILA</name>
<reference evidence="2" key="1">
    <citation type="submission" date="2022-11" db="UniProtKB">
        <authorList>
            <consortium name="WormBaseParasite"/>
        </authorList>
    </citation>
    <scope>IDENTIFICATION</scope>
</reference>
<sequence length="142" mass="15427">MLSSPQTNAAASAMTTTIRPTTRTSIPALLLTASFIVLSCLSRTINAFTVDHQLTGTPVVSHSGPTNSLYGHEQLVDGGDHGRNKRATAFFNPGWNNGGFNNNNNNGWGGLLWASEPPNEYLKLWLVSEHNAYRKMVGKPLF</sequence>
<keyword evidence="1" id="KW-1185">Reference proteome</keyword>